<dbReference type="EMBL" id="CAKAEH010000056">
    <property type="protein sequence ID" value="CAG9529686.1"/>
    <property type="molecule type" value="Genomic_DNA"/>
</dbReference>
<dbReference type="Proteomes" id="UP000746747">
    <property type="component" value="Unassembled WGS sequence"/>
</dbReference>
<evidence type="ECO:0000256" key="2">
    <source>
        <dbReference type="SAM" id="Phobius"/>
    </source>
</evidence>
<evidence type="ECO:0000313" key="4">
    <source>
        <dbReference type="Proteomes" id="UP000746747"/>
    </source>
</evidence>
<feature type="compositionally biased region" description="Polar residues" evidence="1">
    <location>
        <begin position="201"/>
        <end position="214"/>
    </location>
</feature>
<feature type="region of interest" description="Disordered" evidence="1">
    <location>
        <begin position="195"/>
        <end position="214"/>
    </location>
</feature>
<sequence length="336" mass="37490">MYSGHSGQRRGLLRPVTATNDGPIFRNLPLLGFLMGLLFFFFIFNIYQAQSAELYDMRNQIKFERSRHIKVKSENIECSEKLAKRDSTLLSYMINLKQLQNDKNTCFTSLDLMKAELALAKLTLTNLRTNSALMESVLEAPKKTVESLKAQLQGKDVEEDISQDSNLSALPLVITQSANGLTNRKNISVQREKLANKTEHSQSPSASTLSQQKTVLPQPVALGVPERIVVTVKSSNNPHVATVHAASVPRIDAQHDQLNFLSSPLQLKQSLEAKKEENPMLPNIPKVQLNNVVGMNEQFPFIQKKDQIKKNVENGNDSDRKQVIGGENIDKEAEGA</sequence>
<keyword evidence="2" id="KW-0812">Transmembrane</keyword>
<feature type="region of interest" description="Disordered" evidence="1">
    <location>
        <begin position="310"/>
        <end position="336"/>
    </location>
</feature>
<keyword evidence="2" id="KW-1133">Transmembrane helix</keyword>
<proteinExistence type="predicted"/>
<evidence type="ECO:0000313" key="3">
    <source>
        <dbReference type="EMBL" id="CAG9529686.1"/>
    </source>
</evidence>
<organism evidence="3 4">
    <name type="scientific">Cercopithifilaria johnstoni</name>
    <dbReference type="NCBI Taxonomy" id="2874296"/>
    <lineage>
        <taxon>Eukaryota</taxon>
        <taxon>Metazoa</taxon>
        <taxon>Ecdysozoa</taxon>
        <taxon>Nematoda</taxon>
        <taxon>Chromadorea</taxon>
        <taxon>Rhabditida</taxon>
        <taxon>Spirurina</taxon>
        <taxon>Spiruromorpha</taxon>
        <taxon>Filarioidea</taxon>
        <taxon>Onchocercidae</taxon>
        <taxon>Cercopithifilaria</taxon>
    </lineage>
</organism>
<comment type="caution">
    <text evidence="3">The sequence shown here is derived from an EMBL/GenBank/DDBJ whole genome shotgun (WGS) entry which is preliminary data.</text>
</comment>
<dbReference type="AlphaFoldDB" id="A0A8J2Q313"/>
<protein>
    <submittedName>
        <fullName evidence="3">Uncharacterized protein</fullName>
    </submittedName>
</protein>
<dbReference type="OrthoDB" id="5847131at2759"/>
<reference evidence="3" key="1">
    <citation type="submission" date="2021-09" db="EMBL/GenBank/DDBJ databases">
        <authorList>
            <consortium name="Pathogen Informatics"/>
        </authorList>
    </citation>
    <scope>NUCLEOTIDE SEQUENCE</scope>
</reference>
<name>A0A8J2Q313_9BILA</name>
<accession>A0A8J2Q313</accession>
<keyword evidence="4" id="KW-1185">Reference proteome</keyword>
<keyword evidence="2" id="KW-0472">Membrane</keyword>
<feature type="transmembrane region" description="Helical" evidence="2">
    <location>
        <begin position="28"/>
        <end position="47"/>
    </location>
</feature>
<gene>
    <name evidence="3" type="ORF">CJOHNSTONI_LOCUS245</name>
</gene>
<evidence type="ECO:0000256" key="1">
    <source>
        <dbReference type="SAM" id="MobiDB-lite"/>
    </source>
</evidence>